<feature type="compositionally biased region" description="Basic and acidic residues" evidence="1">
    <location>
        <begin position="1"/>
        <end position="10"/>
    </location>
</feature>
<name>A0A6J4MH59_9ACTN</name>
<feature type="non-terminal residue" evidence="2">
    <location>
        <position position="1"/>
    </location>
</feature>
<sequence>WRRPAPEALRRPLPRTVPLDGAPARGRRRTGRPATERARGAPGCGHSP</sequence>
<organism evidence="2">
    <name type="scientific">uncultured Frankineae bacterium</name>
    <dbReference type="NCBI Taxonomy" id="437475"/>
    <lineage>
        <taxon>Bacteria</taxon>
        <taxon>Bacillati</taxon>
        <taxon>Actinomycetota</taxon>
        <taxon>Actinomycetes</taxon>
        <taxon>Frankiales</taxon>
        <taxon>environmental samples</taxon>
    </lineage>
</organism>
<protein>
    <submittedName>
        <fullName evidence="2">Uncharacterized protein</fullName>
    </submittedName>
</protein>
<dbReference type="AlphaFoldDB" id="A0A6J4MH59"/>
<gene>
    <name evidence="2" type="ORF">AVDCRST_MAG07-3501</name>
</gene>
<proteinExistence type="predicted"/>
<dbReference type="EMBL" id="CADCUB010000158">
    <property type="protein sequence ID" value="CAA9355172.1"/>
    <property type="molecule type" value="Genomic_DNA"/>
</dbReference>
<evidence type="ECO:0000256" key="1">
    <source>
        <dbReference type="SAM" id="MobiDB-lite"/>
    </source>
</evidence>
<accession>A0A6J4MH59</accession>
<reference evidence="2" key="1">
    <citation type="submission" date="2020-02" db="EMBL/GenBank/DDBJ databases">
        <authorList>
            <person name="Meier V. D."/>
        </authorList>
    </citation>
    <scope>NUCLEOTIDE SEQUENCE</scope>
    <source>
        <strain evidence="2">AVDCRST_MAG07</strain>
    </source>
</reference>
<feature type="non-terminal residue" evidence="2">
    <location>
        <position position="48"/>
    </location>
</feature>
<feature type="region of interest" description="Disordered" evidence="1">
    <location>
        <begin position="1"/>
        <end position="48"/>
    </location>
</feature>
<evidence type="ECO:0000313" key="2">
    <source>
        <dbReference type="EMBL" id="CAA9355172.1"/>
    </source>
</evidence>